<dbReference type="SUPFAM" id="SSF48403">
    <property type="entry name" value="Ankyrin repeat"/>
    <property type="match status" value="1"/>
</dbReference>
<accession>A0ABS3JQB7</accession>
<gene>
    <name evidence="4" type="ORF">J2I46_26700</name>
</gene>
<evidence type="ECO:0000256" key="1">
    <source>
        <dbReference type="ARBA" id="ARBA00022737"/>
    </source>
</evidence>
<dbReference type="SMART" id="SM00248">
    <property type="entry name" value="ANK"/>
    <property type="match status" value="4"/>
</dbReference>
<evidence type="ECO:0000256" key="2">
    <source>
        <dbReference type="ARBA" id="ARBA00023043"/>
    </source>
</evidence>
<evidence type="ECO:0000256" key="3">
    <source>
        <dbReference type="PROSITE-ProRule" id="PRU00023"/>
    </source>
</evidence>
<organism evidence="4 5">
    <name type="scientific">Fibrella forsythiae</name>
    <dbReference type="NCBI Taxonomy" id="2817061"/>
    <lineage>
        <taxon>Bacteria</taxon>
        <taxon>Pseudomonadati</taxon>
        <taxon>Bacteroidota</taxon>
        <taxon>Cytophagia</taxon>
        <taxon>Cytophagales</taxon>
        <taxon>Spirosomataceae</taxon>
        <taxon>Fibrella</taxon>
    </lineage>
</organism>
<dbReference type="InterPro" id="IPR050745">
    <property type="entry name" value="Multifunctional_regulatory"/>
</dbReference>
<keyword evidence="5" id="KW-1185">Reference proteome</keyword>
<dbReference type="Gene3D" id="1.25.40.20">
    <property type="entry name" value="Ankyrin repeat-containing domain"/>
    <property type="match status" value="1"/>
</dbReference>
<sequence length="288" mass="32336">MNPEQYFEGTALELARAIQQNRLDDVEQLARRVELNRFYKADMTPLIWAMLVDQEAAFLLLLKTGANPNLKDHDNIQPVALAAGAREDNKYLKLLLQHGGDPNSTQRSEPALHVAYDFDYYKNVLLLLDAGADINARDRDGNTILISAGYQDEFDRAIDLINRGADINAQSAGGGIAFDVQESTPRAGSKAYQGQVQLKKLLVERGVKFPVPQPSKQPYAALQERWYQTPDGQQWQQKIQQVANDPLGFGDVWRKVDDAAFAAFKTWMKANDIPEPARPQPKFIDPNE</sequence>
<dbReference type="PROSITE" id="PS50297">
    <property type="entry name" value="ANK_REP_REGION"/>
    <property type="match status" value="1"/>
</dbReference>
<name>A0ABS3JQB7_9BACT</name>
<proteinExistence type="predicted"/>
<keyword evidence="1" id="KW-0677">Repeat</keyword>
<keyword evidence="2 3" id="KW-0040">ANK repeat</keyword>
<evidence type="ECO:0000313" key="5">
    <source>
        <dbReference type="Proteomes" id="UP000664628"/>
    </source>
</evidence>
<dbReference type="InterPro" id="IPR036770">
    <property type="entry name" value="Ankyrin_rpt-contain_sf"/>
</dbReference>
<dbReference type="PANTHER" id="PTHR24189">
    <property type="entry name" value="MYOTROPHIN"/>
    <property type="match status" value="1"/>
</dbReference>
<protein>
    <submittedName>
        <fullName evidence="4">Ankyrin repeat domain-containing protein</fullName>
    </submittedName>
</protein>
<evidence type="ECO:0000313" key="4">
    <source>
        <dbReference type="EMBL" id="MBO0952200.1"/>
    </source>
</evidence>
<dbReference type="InterPro" id="IPR002110">
    <property type="entry name" value="Ankyrin_rpt"/>
</dbReference>
<dbReference type="Pfam" id="PF12796">
    <property type="entry name" value="Ank_2"/>
    <property type="match status" value="1"/>
</dbReference>
<dbReference type="PANTHER" id="PTHR24189:SF50">
    <property type="entry name" value="ANKYRIN REPEAT AND SOCS BOX PROTEIN 2"/>
    <property type="match status" value="1"/>
</dbReference>
<reference evidence="4 5" key="1">
    <citation type="submission" date="2021-03" db="EMBL/GenBank/DDBJ databases">
        <title>Fibrella sp. HMF5405 genome sequencing and assembly.</title>
        <authorList>
            <person name="Kang H."/>
            <person name="Kim H."/>
            <person name="Bae S."/>
            <person name="Joh K."/>
        </authorList>
    </citation>
    <scope>NUCLEOTIDE SEQUENCE [LARGE SCALE GENOMIC DNA]</scope>
    <source>
        <strain evidence="4 5">HMF5405</strain>
    </source>
</reference>
<feature type="repeat" description="ANK" evidence="3">
    <location>
        <begin position="107"/>
        <end position="139"/>
    </location>
</feature>
<dbReference type="EMBL" id="JAFMYW010000010">
    <property type="protein sequence ID" value="MBO0952200.1"/>
    <property type="molecule type" value="Genomic_DNA"/>
</dbReference>
<dbReference type="RefSeq" id="WP_207332151.1">
    <property type="nucleotide sequence ID" value="NZ_JAFMYW010000010.1"/>
</dbReference>
<comment type="caution">
    <text evidence="4">The sequence shown here is derived from an EMBL/GenBank/DDBJ whole genome shotgun (WGS) entry which is preliminary data.</text>
</comment>
<dbReference type="PROSITE" id="PS50088">
    <property type="entry name" value="ANK_REPEAT"/>
    <property type="match status" value="1"/>
</dbReference>
<dbReference type="Proteomes" id="UP000664628">
    <property type="component" value="Unassembled WGS sequence"/>
</dbReference>